<evidence type="ECO:0000313" key="4">
    <source>
        <dbReference type="EMBL" id="QEU07777.1"/>
    </source>
</evidence>
<dbReference type="SMART" id="SM00342">
    <property type="entry name" value="HTH_ARAC"/>
    <property type="match status" value="1"/>
</dbReference>
<dbReference type="PANTHER" id="PTHR43130">
    <property type="entry name" value="ARAC-FAMILY TRANSCRIPTIONAL REGULATOR"/>
    <property type="match status" value="1"/>
</dbReference>
<sequence length="337" mass="37049">MPARTVPSAPRLRVGFILARSFTLSPFSLFVDTLRLAADEADRSRRIHADWDVMASRDGLIGSSCGIAVAPTAGLLDPAQFHYIVVVGGLLTEAQPVDSETIAYLRRADRRRVTLIGLCTGSFILAGAGLMRDHESCVSWICHDAFRQRFPDHRLRSNHLFALEGRRGSCAGGSGAADMAAEIVRRHISHHAERKALDILQIDKARRASGIQVRKPLSVACDDPRLKAALIAMENSSDGSLQIAELARRVGLSRRQLERLFVAQLHDTPAAIYKRLRLDRARQLLALSRSPLTEIAFDLGFDNVSHFARLFKRTYGVPPGQFRSKAQGARADPGLSS</sequence>
<dbReference type="EMBL" id="CP044081">
    <property type="protein sequence ID" value="QEU07777.1"/>
    <property type="molecule type" value="Genomic_DNA"/>
</dbReference>
<dbReference type="Gene3D" id="3.40.50.880">
    <property type="match status" value="1"/>
</dbReference>
<dbReference type="SUPFAM" id="SSF46689">
    <property type="entry name" value="Homeodomain-like"/>
    <property type="match status" value="2"/>
</dbReference>
<evidence type="ECO:0000256" key="1">
    <source>
        <dbReference type="ARBA" id="ARBA00023015"/>
    </source>
</evidence>
<organism evidence="4 5">
    <name type="scientific">Paracoccus yeei</name>
    <dbReference type="NCBI Taxonomy" id="147645"/>
    <lineage>
        <taxon>Bacteria</taxon>
        <taxon>Pseudomonadati</taxon>
        <taxon>Pseudomonadota</taxon>
        <taxon>Alphaproteobacteria</taxon>
        <taxon>Rhodobacterales</taxon>
        <taxon>Paracoccaceae</taxon>
        <taxon>Paracoccus</taxon>
    </lineage>
</organism>
<reference evidence="4 5" key="1">
    <citation type="submission" date="2019-09" db="EMBL/GenBank/DDBJ databases">
        <title>FDA dAtabase for Regulatory Grade micrObial Sequences (FDA-ARGOS): Supporting development and validation of Infectious Disease Dx tests.</title>
        <authorList>
            <person name="Sciortino C."/>
            <person name="Tallon L."/>
            <person name="Sadzewicz L."/>
            <person name="Vavikolanu K."/>
            <person name="Mehta A."/>
            <person name="Aluvathingal J."/>
            <person name="Nadendla S."/>
            <person name="Nandy P."/>
            <person name="Geyer C."/>
            <person name="Yan Y."/>
            <person name="Sichtig H."/>
        </authorList>
    </citation>
    <scope>NUCLEOTIDE SEQUENCE [LARGE SCALE GENOMIC DNA]</scope>
    <source>
        <strain evidence="4 5">FDAARGOS_643</strain>
    </source>
</reference>
<dbReference type="Proteomes" id="UP000324507">
    <property type="component" value="Chromosome"/>
</dbReference>
<gene>
    <name evidence="4" type="ORF">FOB51_07040</name>
</gene>
<keyword evidence="1" id="KW-0805">Transcription regulation</keyword>
<dbReference type="PROSITE" id="PS01124">
    <property type="entry name" value="HTH_ARAC_FAMILY_2"/>
    <property type="match status" value="1"/>
</dbReference>
<evidence type="ECO:0000256" key="2">
    <source>
        <dbReference type="ARBA" id="ARBA00023125"/>
    </source>
</evidence>
<evidence type="ECO:0000313" key="5">
    <source>
        <dbReference type="Proteomes" id="UP000324507"/>
    </source>
</evidence>
<accession>A0A5P2QP30</accession>
<dbReference type="PANTHER" id="PTHR43130:SF3">
    <property type="entry name" value="HTH-TYPE TRANSCRIPTIONAL REGULATOR RV1931C"/>
    <property type="match status" value="1"/>
</dbReference>
<keyword evidence="3" id="KW-0804">Transcription</keyword>
<evidence type="ECO:0000256" key="3">
    <source>
        <dbReference type="ARBA" id="ARBA00023163"/>
    </source>
</evidence>
<dbReference type="InterPro" id="IPR052158">
    <property type="entry name" value="INH-QAR"/>
</dbReference>
<keyword evidence="2" id="KW-0238">DNA-binding</keyword>
<dbReference type="Gene3D" id="1.10.10.60">
    <property type="entry name" value="Homeodomain-like"/>
    <property type="match status" value="2"/>
</dbReference>
<dbReference type="GO" id="GO:0043565">
    <property type="term" value="F:sequence-specific DNA binding"/>
    <property type="evidence" value="ECO:0007669"/>
    <property type="project" value="InterPro"/>
</dbReference>
<dbReference type="CDD" id="cd03136">
    <property type="entry name" value="GATase1_AraC_ArgR_like"/>
    <property type="match status" value="1"/>
</dbReference>
<dbReference type="PROSITE" id="PS00041">
    <property type="entry name" value="HTH_ARAC_FAMILY_1"/>
    <property type="match status" value="1"/>
</dbReference>
<dbReference type="SUPFAM" id="SSF52317">
    <property type="entry name" value="Class I glutamine amidotransferase-like"/>
    <property type="match status" value="1"/>
</dbReference>
<name>A0A5P2QP30_9RHOB</name>
<dbReference type="InterPro" id="IPR029062">
    <property type="entry name" value="Class_I_gatase-like"/>
</dbReference>
<dbReference type="GO" id="GO:0003700">
    <property type="term" value="F:DNA-binding transcription factor activity"/>
    <property type="evidence" value="ECO:0007669"/>
    <property type="project" value="InterPro"/>
</dbReference>
<dbReference type="PRINTS" id="PR00032">
    <property type="entry name" value="HTHARAC"/>
</dbReference>
<proteinExistence type="predicted"/>
<dbReference type="RefSeq" id="WP_150350140.1">
    <property type="nucleotide sequence ID" value="NZ_CP044081.1"/>
</dbReference>
<dbReference type="InterPro" id="IPR020449">
    <property type="entry name" value="Tscrpt_reg_AraC-type_HTH"/>
</dbReference>
<dbReference type="InterPro" id="IPR018060">
    <property type="entry name" value="HTH_AraC"/>
</dbReference>
<dbReference type="InterPro" id="IPR018062">
    <property type="entry name" value="HTH_AraC-typ_CS"/>
</dbReference>
<dbReference type="AlphaFoldDB" id="A0A5P2QP30"/>
<dbReference type="InterPro" id="IPR009057">
    <property type="entry name" value="Homeodomain-like_sf"/>
</dbReference>
<dbReference type="Pfam" id="PF12833">
    <property type="entry name" value="HTH_18"/>
    <property type="match status" value="1"/>
</dbReference>
<protein>
    <submittedName>
        <fullName evidence="4">GlxA family transcriptional regulator</fullName>
    </submittedName>
</protein>